<dbReference type="PANTHER" id="PTHR30532:SF29">
    <property type="entry name" value="FE(3+) DICITRATE-BINDING PERIPLASMIC PROTEIN"/>
    <property type="match status" value="1"/>
</dbReference>
<dbReference type="Pfam" id="PF01497">
    <property type="entry name" value="Peripla_BP_2"/>
    <property type="match status" value="1"/>
</dbReference>
<accession>A0A9X3TSR9</accession>
<dbReference type="InterPro" id="IPR051313">
    <property type="entry name" value="Bact_iron-sidero_bind"/>
</dbReference>
<keyword evidence="7" id="KW-1185">Reference proteome</keyword>
<reference evidence="6" key="1">
    <citation type="submission" date="2022-12" db="EMBL/GenBank/DDBJ databases">
        <title>Draft genome sequence of the thermophilic strain Brevibacillus thermoruber HT42, isolated from Los Humeros, Puebla, Mexico, with biotechnological potential.</title>
        <authorList>
            <person name="Lara Sanchez J."/>
            <person name="Solis Palacios R."/>
            <person name="Bustos Baena A.S."/>
            <person name="Ruz Baez A.E."/>
            <person name="Espinosa Luna G."/>
            <person name="Oliart Ros R.M."/>
        </authorList>
    </citation>
    <scope>NUCLEOTIDE SEQUENCE</scope>
    <source>
        <strain evidence="6">HT42</strain>
    </source>
</reference>
<evidence type="ECO:0000313" key="6">
    <source>
        <dbReference type="EMBL" id="MDA5109738.1"/>
    </source>
</evidence>
<gene>
    <name evidence="6" type="ORF">O3V59_15330</name>
</gene>
<feature type="domain" description="Fe/B12 periplasmic-binding" evidence="5">
    <location>
        <begin position="1"/>
        <end position="141"/>
    </location>
</feature>
<keyword evidence="3" id="KW-0813">Transport</keyword>
<keyword evidence="4" id="KW-0732">Signal</keyword>
<dbReference type="InterPro" id="IPR002491">
    <property type="entry name" value="ABC_transptr_periplasmic_BD"/>
</dbReference>
<sequence length="141" mass="15931">MDSYRQKLKDVASLMEQSGEKGKTALFLMTWGKGFNYYGGVRMSPYYKELGFTPFDKMGDYGEISLEGVSELNPDYIFLGEDFTRSADVALKELEQNPVWKNLRAVKNNRVFVVDTEIMGPLAMGQYKGLDVIESIMKGGK</sequence>
<evidence type="ECO:0000259" key="5">
    <source>
        <dbReference type="PROSITE" id="PS50983"/>
    </source>
</evidence>
<dbReference type="PANTHER" id="PTHR30532">
    <property type="entry name" value="IRON III DICITRATE-BINDING PERIPLASMIC PROTEIN"/>
    <property type="match status" value="1"/>
</dbReference>
<evidence type="ECO:0000256" key="1">
    <source>
        <dbReference type="ARBA" id="ARBA00004196"/>
    </source>
</evidence>
<organism evidence="6 7">
    <name type="scientific">Brevibacillus thermoruber</name>
    <dbReference type="NCBI Taxonomy" id="33942"/>
    <lineage>
        <taxon>Bacteria</taxon>
        <taxon>Bacillati</taxon>
        <taxon>Bacillota</taxon>
        <taxon>Bacilli</taxon>
        <taxon>Bacillales</taxon>
        <taxon>Paenibacillaceae</taxon>
        <taxon>Brevibacillus</taxon>
    </lineage>
</organism>
<dbReference type="GO" id="GO:0030288">
    <property type="term" value="C:outer membrane-bounded periplasmic space"/>
    <property type="evidence" value="ECO:0007669"/>
    <property type="project" value="TreeGrafter"/>
</dbReference>
<dbReference type="Gene3D" id="3.40.50.1980">
    <property type="entry name" value="Nitrogenase molybdenum iron protein domain"/>
    <property type="match status" value="1"/>
</dbReference>
<proteinExistence type="inferred from homology"/>
<protein>
    <submittedName>
        <fullName evidence="6">ABC transporter substrate-binding protein</fullName>
    </submittedName>
</protein>
<evidence type="ECO:0000256" key="4">
    <source>
        <dbReference type="ARBA" id="ARBA00022729"/>
    </source>
</evidence>
<dbReference type="PROSITE" id="PS50983">
    <property type="entry name" value="FE_B12_PBP"/>
    <property type="match status" value="1"/>
</dbReference>
<evidence type="ECO:0000256" key="2">
    <source>
        <dbReference type="ARBA" id="ARBA00008814"/>
    </source>
</evidence>
<name>A0A9X3TSR9_9BACL</name>
<evidence type="ECO:0000256" key="3">
    <source>
        <dbReference type="ARBA" id="ARBA00022448"/>
    </source>
</evidence>
<comment type="subcellular location">
    <subcellularLocation>
        <location evidence="1">Cell envelope</location>
    </subcellularLocation>
</comment>
<dbReference type="EMBL" id="JAPYYP010000021">
    <property type="protein sequence ID" value="MDA5109738.1"/>
    <property type="molecule type" value="Genomic_DNA"/>
</dbReference>
<dbReference type="SUPFAM" id="SSF53807">
    <property type="entry name" value="Helical backbone' metal receptor"/>
    <property type="match status" value="1"/>
</dbReference>
<dbReference type="AlphaFoldDB" id="A0A9X3TSR9"/>
<dbReference type="Proteomes" id="UP001151071">
    <property type="component" value="Unassembled WGS sequence"/>
</dbReference>
<comment type="similarity">
    <text evidence="2">Belongs to the bacterial solute-binding protein 8 family.</text>
</comment>
<comment type="caution">
    <text evidence="6">The sequence shown here is derived from an EMBL/GenBank/DDBJ whole genome shotgun (WGS) entry which is preliminary data.</text>
</comment>
<dbReference type="GO" id="GO:1901678">
    <property type="term" value="P:iron coordination entity transport"/>
    <property type="evidence" value="ECO:0007669"/>
    <property type="project" value="UniProtKB-ARBA"/>
</dbReference>
<evidence type="ECO:0000313" key="7">
    <source>
        <dbReference type="Proteomes" id="UP001151071"/>
    </source>
</evidence>